<dbReference type="PANTHER" id="PTHR43271">
    <property type="entry name" value="BLL2771 PROTEIN"/>
    <property type="match status" value="1"/>
</dbReference>
<protein>
    <submittedName>
        <fullName evidence="10">Membrane protein</fullName>
    </submittedName>
</protein>
<dbReference type="Proteomes" id="UP000066480">
    <property type="component" value="Chromosome"/>
</dbReference>
<gene>
    <name evidence="10" type="ORF">VV02_17910</name>
</gene>
<dbReference type="InterPro" id="IPR011701">
    <property type="entry name" value="MFS"/>
</dbReference>
<evidence type="ECO:0000256" key="2">
    <source>
        <dbReference type="ARBA" id="ARBA00008335"/>
    </source>
</evidence>
<feature type="transmembrane region" description="Helical" evidence="8">
    <location>
        <begin position="58"/>
        <end position="78"/>
    </location>
</feature>
<keyword evidence="6 8" id="KW-1133">Transmembrane helix</keyword>
<dbReference type="OrthoDB" id="63984at2"/>
<dbReference type="Gene3D" id="1.20.1250.20">
    <property type="entry name" value="MFS general substrate transporter like domains"/>
    <property type="match status" value="1"/>
</dbReference>
<dbReference type="InterPro" id="IPR036259">
    <property type="entry name" value="MFS_trans_sf"/>
</dbReference>
<evidence type="ECO:0000256" key="7">
    <source>
        <dbReference type="ARBA" id="ARBA00023136"/>
    </source>
</evidence>
<dbReference type="GO" id="GO:0005886">
    <property type="term" value="C:plasma membrane"/>
    <property type="evidence" value="ECO:0007669"/>
    <property type="project" value="UniProtKB-SubCell"/>
</dbReference>
<dbReference type="Pfam" id="PF07690">
    <property type="entry name" value="MFS_1"/>
    <property type="match status" value="1"/>
</dbReference>
<keyword evidence="3" id="KW-0813">Transport</keyword>
<dbReference type="PATRIC" id="fig|571913.6.peg.3634"/>
<feature type="transmembrane region" description="Helical" evidence="8">
    <location>
        <begin position="351"/>
        <end position="374"/>
    </location>
</feature>
<keyword evidence="7 8" id="KW-0472">Membrane</keyword>
<name>A0A0K1JQR0_9MICO</name>
<evidence type="ECO:0000256" key="4">
    <source>
        <dbReference type="ARBA" id="ARBA00022475"/>
    </source>
</evidence>
<keyword evidence="5 8" id="KW-0812">Transmembrane</keyword>
<organism evidence="10 11">
    <name type="scientific">Luteipulveratus mongoliensis</name>
    <dbReference type="NCBI Taxonomy" id="571913"/>
    <lineage>
        <taxon>Bacteria</taxon>
        <taxon>Bacillati</taxon>
        <taxon>Actinomycetota</taxon>
        <taxon>Actinomycetes</taxon>
        <taxon>Micrococcales</taxon>
        <taxon>Dermacoccaceae</taxon>
        <taxon>Luteipulveratus</taxon>
    </lineage>
</organism>
<feature type="transmembrane region" description="Helical" evidence="8">
    <location>
        <begin position="90"/>
        <end position="109"/>
    </location>
</feature>
<feature type="transmembrane region" description="Helical" evidence="8">
    <location>
        <begin position="24"/>
        <end position="46"/>
    </location>
</feature>
<keyword evidence="4" id="KW-1003">Cell membrane</keyword>
<dbReference type="CDD" id="cd17324">
    <property type="entry name" value="MFS_NepI_like"/>
    <property type="match status" value="1"/>
</dbReference>
<comment type="subcellular location">
    <subcellularLocation>
        <location evidence="1">Cell membrane</location>
        <topology evidence="1">Multi-pass membrane protein</topology>
    </subcellularLocation>
</comment>
<feature type="transmembrane region" description="Helical" evidence="8">
    <location>
        <begin position="227"/>
        <end position="247"/>
    </location>
</feature>
<sequence>MGGMSHAPTEPAGYQRGDAGYRRITAALFAAGMTTFVAMYAAQAVLPQLADDFSVSPATSALAVSATTGMLALAIIPASALSERFGRTRVMASSALLSAVIGVIVPWAPSMEVLVVLRGLEGLALAGVPATAMAYLAEEVHAHSLGAAMGRYIAGTTIGGLAGRLLASFVLDVSSWRWALEVAALVSLAFTAWFLRLAPPSEHFRPQRVGFLTTARNLLEHLREPDLLALFASGLLLMGGFVSAYNILGFRLLASPFDLPQTIVGLVFLMYLSGTVSSAIAGRLADRAGRGAVLVMSEGTALAGLALTLPSSLICVLVGVLLFTAGFFGAHAVASGWVGRLAHEHRAEASALYLFAYYVGSSVAGACAGLAYSAAGWNGLVGYVAGLYLLAGAVGVLLWRSRSAPSRHVQSMPTAVMS</sequence>
<comment type="similarity">
    <text evidence="2">Belongs to the major facilitator superfamily.</text>
</comment>
<evidence type="ECO:0000256" key="8">
    <source>
        <dbReference type="SAM" id="Phobius"/>
    </source>
</evidence>
<dbReference type="InterPro" id="IPR020846">
    <property type="entry name" value="MFS_dom"/>
</dbReference>
<evidence type="ECO:0000256" key="5">
    <source>
        <dbReference type="ARBA" id="ARBA00022692"/>
    </source>
</evidence>
<feature type="transmembrane region" description="Helical" evidence="8">
    <location>
        <begin position="259"/>
        <end position="280"/>
    </location>
</feature>
<feature type="domain" description="Major facilitator superfamily (MFS) profile" evidence="9">
    <location>
        <begin position="20"/>
        <end position="404"/>
    </location>
</feature>
<reference evidence="10 11" key="1">
    <citation type="submission" date="2015-03" db="EMBL/GenBank/DDBJ databases">
        <title>Luteipulveratus halotolerans sp. nov., a novel actinobacterium (Dermacoccaceae) from Sarawak, Malaysia.</title>
        <authorList>
            <person name="Juboi H."/>
            <person name="Basik A."/>
            <person name="Shamsul S.S."/>
            <person name="Arnold P."/>
            <person name="Schmitt E.K."/>
            <person name="Sanglier J.-J."/>
            <person name="Yeo T."/>
        </authorList>
    </citation>
    <scope>NUCLEOTIDE SEQUENCE [LARGE SCALE GENOMIC DNA]</scope>
    <source>
        <strain evidence="10 11">MN07-A0370</strain>
    </source>
</reference>
<dbReference type="KEGG" id="lmoi:VV02_17910"/>
<dbReference type="SUPFAM" id="SSF103473">
    <property type="entry name" value="MFS general substrate transporter"/>
    <property type="match status" value="1"/>
</dbReference>
<evidence type="ECO:0000256" key="3">
    <source>
        <dbReference type="ARBA" id="ARBA00022448"/>
    </source>
</evidence>
<dbReference type="STRING" id="571913.VV02_17910"/>
<dbReference type="EMBL" id="CP011112">
    <property type="protein sequence ID" value="AKU19059.1"/>
    <property type="molecule type" value="Genomic_DNA"/>
</dbReference>
<feature type="transmembrane region" description="Helical" evidence="8">
    <location>
        <begin position="380"/>
        <end position="399"/>
    </location>
</feature>
<feature type="transmembrane region" description="Helical" evidence="8">
    <location>
        <begin position="176"/>
        <end position="195"/>
    </location>
</feature>
<evidence type="ECO:0000256" key="6">
    <source>
        <dbReference type="ARBA" id="ARBA00022989"/>
    </source>
</evidence>
<evidence type="ECO:0000259" key="9">
    <source>
        <dbReference type="PROSITE" id="PS50850"/>
    </source>
</evidence>
<dbReference type="GO" id="GO:0022857">
    <property type="term" value="F:transmembrane transporter activity"/>
    <property type="evidence" value="ECO:0007669"/>
    <property type="project" value="InterPro"/>
</dbReference>
<keyword evidence="11" id="KW-1185">Reference proteome</keyword>
<evidence type="ECO:0000256" key="1">
    <source>
        <dbReference type="ARBA" id="ARBA00004651"/>
    </source>
</evidence>
<dbReference type="PROSITE" id="PS50850">
    <property type="entry name" value="MFS"/>
    <property type="match status" value="1"/>
</dbReference>
<evidence type="ECO:0000313" key="10">
    <source>
        <dbReference type="EMBL" id="AKU19059.1"/>
    </source>
</evidence>
<dbReference type="AlphaFoldDB" id="A0A0K1JQR0"/>
<dbReference type="PANTHER" id="PTHR43271:SF1">
    <property type="entry name" value="INNER MEMBRANE TRANSPORT PROTEIN YNFM"/>
    <property type="match status" value="1"/>
</dbReference>
<proteinExistence type="inferred from homology"/>
<feature type="transmembrane region" description="Helical" evidence="8">
    <location>
        <begin position="149"/>
        <end position="170"/>
    </location>
</feature>
<evidence type="ECO:0000313" key="11">
    <source>
        <dbReference type="Proteomes" id="UP000066480"/>
    </source>
</evidence>
<accession>A0A0K1JQR0</accession>